<evidence type="ECO:0000256" key="3">
    <source>
        <dbReference type="ARBA" id="ARBA00022771"/>
    </source>
</evidence>
<feature type="domain" description="C3H1-type" evidence="7">
    <location>
        <begin position="15"/>
        <end position="42"/>
    </location>
</feature>
<sequence>MSSDKGSTNGEKKSDRRDDVCRDFLNNICNRGSRCKFYHPPDEEKKHKPTGEEPYNFCLDFQNQGCFREHCKFIHANADDVERYKKTGDVNLPLARAIAAVIRSDKINDIPICNEYNSKGICSHERCRYWHINAEEERRRRLEQMGARRSGASGSYRAGARRPANDAYDPYDCGMPRAKSRYAPAGLMPEPAQSSRYVIELERRNSELLARVDGLERDLRHEKDRYEDLLTLFKQTQAAVQTGQISRIAPVPPPAASAQLHQHQAWALNGDKYSDWMR</sequence>
<protein>
    <submittedName>
        <fullName evidence="8">Zinc finger CCCH domain-containing protein 10</fullName>
    </submittedName>
</protein>
<evidence type="ECO:0000313" key="9">
    <source>
        <dbReference type="Proteomes" id="UP001201812"/>
    </source>
</evidence>
<dbReference type="Proteomes" id="UP001201812">
    <property type="component" value="Unassembled WGS sequence"/>
</dbReference>
<evidence type="ECO:0000256" key="5">
    <source>
        <dbReference type="PROSITE-ProRule" id="PRU00723"/>
    </source>
</evidence>
<organism evidence="8 9">
    <name type="scientific">Ditylenchus destructor</name>
    <dbReference type="NCBI Taxonomy" id="166010"/>
    <lineage>
        <taxon>Eukaryota</taxon>
        <taxon>Metazoa</taxon>
        <taxon>Ecdysozoa</taxon>
        <taxon>Nematoda</taxon>
        <taxon>Chromadorea</taxon>
        <taxon>Rhabditida</taxon>
        <taxon>Tylenchina</taxon>
        <taxon>Tylenchomorpha</taxon>
        <taxon>Sphaerularioidea</taxon>
        <taxon>Anguinidae</taxon>
        <taxon>Anguininae</taxon>
        <taxon>Ditylenchus</taxon>
    </lineage>
</organism>
<keyword evidence="1 5" id="KW-0479">Metal-binding</keyword>
<dbReference type="AlphaFoldDB" id="A0AAD4N877"/>
<evidence type="ECO:0000256" key="1">
    <source>
        <dbReference type="ARBA" id="ARBA00022723"/>
    </source>
</evidence>
<keyword evidence="6" id="KW-0175">Coiled coil</keyword>
<feature type="zinc finger region" description="C3H1-type" evidence="5">
    <location>
        <begin position="107"/>
        <end position="134"/>
    </location>
</feature>
<accession>A0AAD4N877</accession>
<dbReference type="Pfam" id="PF00642">
    <property type="entry name" value="zf-CCCH"/>
    <property type="match status" value="1"/>
</dbReference>
<keyword evidence="4 5" id="KW-0862">Zinc</keyword>
<dbReference type="PANTHER" id="PTHR12675">
    <property type="entry name" value="MUSCLEBLIND-LIKE PROTEIN"/>
    <property type="match status" value="1"/>
</dbReference>
<dbReference type="GO" id="GO:0043484">
    <property type="term" value="P:regulation of RNA splicing"/>
    <property type="evidence" value="ECO:0007669"/>
    <property type="project" value="TreeGrafter"/>
</dbReference>
<keyword evidence="2" id="KW-0677">Repeat</keyword>
<dbReference type="PROSITE" id="PS50103">
    <property type="entry name" value="ZF_C3H1"/>
    <property type="match status" value="2"/>
</dbReference>
<feature type="zinc finger region" description="C3H1-type" evidence="5">
    <location>
        <begin position="15"/>
        <end position="42"/>
    </location>
</feature>
<keyword evidence="3 5" id="KW-0863">Zinc-finger</keyword>
<comment type="caution">
    <text evidence="8">The sequence shown here is derived from an EMBL/GenBank/DDBJ whole genome shotgun (WGS) entry which is preliminary data.</text>
</comment>
<dbReference type="Gene3D" id="3.30.1370.210">
    <property type="match status" value="1"/>
</dbReference>
<evidence type="ECO:0000256" key="2">
    <source>
        <dbReference type="ARBA" id="ARBA00022737"/>
    </source>
</evidence>
<dbReference type="InterPro" id="IPR036855">
    <property type="entry name" value="Znf_CCCH_sf"/>
</dbReference>
<evidence type="ECO:0000259" key="7">
    <source>
        <dbReference type="PROSITE" id="PS50103"/>
    </source>
</evidence>
<dbReference type="SUPFAM" id="SSF90229">
    <property type="entry name" value="CCCH zinc finger"/>
    <property type="match status" value="1"/>
</dbReference>
<dbReference type="SMART" id="SM00356">
    <property type="entry name" value="ZnF_C3H1"/>
    <property type="match status" value="3"/>
</dbReference>
<feature type="coiled-coil region" evidence="6">
    <location>
        <begin position="198"/>
        <end position="232"/>
    </location>
</feature>
<name>A0AAD4N877_9BILA</name>
<dbReference type="PANTHER" id="PTHR12675:SF6">
    <property type="entry name" value="ZINC FINGER CCCH DOMAIN-CONTAINING PROTEIN 10"/>
    <property type="match status" value="1"/>
</dbReference>
<gene>
    <name evidence="8" type="ORF">DdX_05852</name>
</gene>
<evidence type="ECO:0000256" key="6">
    <source>
        <dbReference type="SAM" id="Coils"/>
    </source>
</evidence>
<dbReference type="GO" id="GO:0003723">
    <property type="term" value="F:RNA binding"/>
    <property type="evidence" value="ECO:0007669"/>
    <property type="project" value="TreeGrafter"/>
</dbReference>
<dbReference type="GO" id="GO:0008270">
    <property type="term" value="F:zinc ion binding"/>
    <property type="evidence" value="ECO:0007669"/>
    <property type="project" value="UniProtKB-KW"/>
</dbReference>
<proteinExistence type="predicted"/>
<keyword evidence="9" id="KW-1185">Reference proteome</keyword>
<feature type="domain" description="C3H1-type" evidence="7">
    <location>
        <begin position="107"/>
        <end position="134"/>
    </location>
</feature>
<dbReference type="EMBL" id="JAKKPZ010000007">
    <property type="protein sequence ID" value="KAI1718746.1"/>
    <property type="molecule type" value="Genomic_DNA"/>
</dbReference>
<evidence type="ECO:0000256" key="4">
    <source>
        <dbReference type="ARBA" id="ARBA00022833"/>
    </source>
</evidence>
<dbReference type="InterPro" id="IPR000571">
    <property type="entry name" value="Znf_CCCH"/>
</dbReference>
<reference evidence="8" key="1">
    <citation type="submission" date="2022-01" db="EMBL/GenBank/DDBJ databases">
        <title>Genome Sequence Resource for Two Populations of Ditylenchus destructor, the Migratory Endoparasitic Phytonematode.</title>
        <authorList>
            <person name="Zhang H."/>
            <person name="Lin R."/>
            <person name="Xie B."/>
        </authorList>
    </citation>
    <scope>NUCLEOTIDE SEQUENCE</scope>
    <source>
        <strain evidence="8">BazhouSP</strain>
    </source>
</reference>
<evidence type="ECO:0000313" key="8">
    <source>
        <dbReference type="EMBL" id="KAI1718746.1"/>
    </source>
</evidence>